<dbReference type="GO" id="GO:0016868">
    <property type="term" value="F:intramolecular phosphotransferase activity"/>
    <property type="evidence" value="ECO:0007669"/>
    <property type="project" value="InterPro"/>
</dbReference>
<evidence type="ECO:0000256" key="5">
    <source>
        <dbReference type="ARBA" id="ARBA00023235"/>
    </source>
</evidence>
<dbReference type="EMBL" id="VSSQ01010162">
    <property type="protein sequence ID" value="MPM43587.1"/>
    <property type="molecule type" value="Genomic_DNA"/>
</dbReference>
<evidence type="ECO:0000256" key="3">
    <source>
        <dbReference type="ARBA" id="ARBA00022723"/>
    </source>
</evidence>
<dbReference type="InterPro" id="IPR036900">
    <property type="entry name" value="A-D-PHexomutase_C_sf"/>
</dbReference>
<comment type="cofactor">
    <cofactor evidence="1">
        <name>Mg(2+)</name>
        <dbReference type="ChEBI" id="CHEBI:18420"/>
    </cofactor>
</comment>
<keyword evidence="2" id="KW-0597">Phosphoprotein</keyword>
<name>A0A644ZS54_9ZZZZ</name>
<dbReference type="InterPro" id="IPR005843">
    <property type="entry name" value="A-D-PHexomutase_C"/>
</dbReference>
<dbReference type="GO" id="GO:0046872">
    <property type="term" value="F:metal ion binding"/>
    <property type="evidence" value="ECO:0007669"/>
    <property type="project" value="UniProtKB-KW"/>
</dbReference>
<dbReference type="SUPFAM" id="SSF55957">
    <property type="entry name" value="Phosphoglucomutase, C-terminal domain"/>
    <property type="match status" value="1"/>
</dbReference>
<gene>
    <name evidence="7" type="ORF">SDC9_90264</name>
</gene>
<evidence type="ECO:0000256" key="1">
    <source>
        <dbReference type="ARBA" id="ARBA00001946"/>
    </source>
</evidence>
<dbReference type="Pfam" id="PF00408">
    <property type="entry name" value="PGM_PMM_IV"/>
    <property type="match status" value="1"/>
</dbReference>
<dbReference type="PANTHER" id="PTHR43771:SF1">
    <property type="entry name" value="PHOSPHOMANNOMUTASE"/>
    <property type="match status" value="1"/>
</dbReference>
<keyword evidence="3" id="KW-0479">Metal-binding</keyword>
<proteinExistence type="predicted"/>
<dbReference type="Gene3D" id="3.30.310.50">
    <property type="entry name" value="Alpha-D-phosphohexomutase, C-terminal domain"/>
    <property type="match status" value="1"/>
</dbReference>
<accession>A0A644ZS54</accession>
<keyword evidence="5" id="KW-0413">Isomerase</keyword>
<evidence type="ECO:0000313" key="7">
    <source>
        <dbReference type="EMBL" id="MPM43587.1"/>
    </source>
</evidence>
<evidence type="ECO:0000256" key="2">
    <source>
        <dbReference type="ARBA" id="ARBA00022553"/>
    </source>
</evidence>
<keyword evidence="4" id="KW-0460">Magnesium</keyword>
<evidence type="ECO:0000259" key="6">
    <source>
        <dbReference type="Pfam" id="PF00408"/>
    </source>
</evidence>
<dbReference type="AlphaFoldDB" id="A0A644ZS54"/>
<reference evidence="7" key="1">
    <citation type="submission" date="2019-08" db="EMBL/GenBank/DDBJ databases">
        <authorList>
            <person name="Kucharzyk K."/>
            <person name="Murdoch R.W."/>
            <person name="Higgins S."/>
            <person name="Loffler F."/>
        </authorList>
    </citation>
    <scope>NUCLEOTIDE SEQUENCE</scope>
</reference>
<dbReference type="PANTHER" id="PTHR43771">
    <property type="entry name" value="PHOSPHOMANNOMUTASE"/>
    <property type="match status" value="1"/>
</dbReference>
<protein>
    <recommendedName>
        <fullName evidence="6">Alpha-D-phosphohexomutase C-terminal domain-containing protein</fullName>
    </recommendedName>
</protein>
<evidence type="ECO:0000256" key="4">
    <source>
        <dbReference type="ARBA" id="ARBA00022842"/>
    </source>
</evidence>
<comment type="caution">
    <text evidence="7">The sequence shown here is derived from an EMBL/GenBank/DDBJ whole genome shotgun (WGS) entry which is preliminary data.</text>
</comment>
<organism evidence="7">
    <name type="scientific">bioreactor metagenome</name>
    <dbReference type="NCBI Taxonomy" id="1076179"/>
    <lineage>
        <taxon>unclassified sequences</taxon>
        <taxon>metagenomes</taxon>
        <taxon>ecological metagenomes</taxon>
    </lineage>
</organism>
<sequence length="109" mass="12721">MFAKFKREGLTVSAVVGRIRKYENSGEINFRIAEKQKAMDAVKDYFEAEASPTLFLDFDGYRVEYPDWWFNIRPSNTEPYLRLLVEAKSAALLEEKTNKIKEILSNFQS</sequence>
<feature type="domain" description="Alpha-D-phosphohexomutase C-terminal" evidence="6">
    <location>
        <begin position="27"/>
        <end position="95"/>
    </location>
</feature>